<dbReference type="GO" id="GO:0004190">
    <property type="term" value="F:aspartic-type endopeptidase activity"/>
    <property type="evidence" value="ECO:0007669"/>
    <property type="project" value="InterPro"/>
</dbReference>
<evidence type="ECO:0000256" key="1">
    <source>
        <dbReference type="ARBA" id="ARBA00007447"/>
    </source>
</evidence>
<dbReference type="PROSITE" id="PS51767">
    <property type="entry name" value="PEPTIDASE_A1"/>
    <property type="match status" value="1"/>
</dbReference>
<evidence type="ECO:0000313" key="4">
    <source>
        <dbReference type="EMBL" id="RKO88399.1"/>
    </source>
</evidence>
<dbReference type="Proteomes" id="UP000269721">
    <property type="component" value="Unassembled WGS sequence"/>
</dbReference>
<dbReference type="InterPro" id="IPR001461">
    <property type="entry name" value="Aspartic_peptidase_A1"/>
</dbReference>
<evidence type="ECO:0000256" key="2">
    <source>
        <dbReference type="PIRSR" id="PIRSR601461-2"/>
    </source>
</evidence>
<dbReference type="PRINTS" id="PR00792">
    <property type="entry name" value="PEPSIN"/>
</dbReference>
<dbReference type="AlphaFoldDB" id="A0A4P9W7G1"/>
<keyword evidence="5" id="KW-1185">Reference proteome</keyword>
<dbReference type="EMBL" id="KZ996743">
    <property type="protein sequence ID" value="RKO88399.1"/>
    <property type="molecule type" value="Genomic_DNA"/>
</dbReference>
<dbReference type="InterPro" id="IPR021109">
    <property type="entry name" value="Peptidase_aspartic_dom_sf"/>
</dbReference>
<dbReference type="GO" id="GO:0006508">
    <property type="term" value="P:proteolysis"/>
    <property type="evidence" value="ECO:0007669"/>
    <property type="project" value="InterPro"/>
</dbReference>
<keyword evidence="2" id="KW-1015">Disulfide bond</keyword>
<comment type="similarity">
    <text evidence="1">Belongs to the peptidase A1 family.</text>
</comment>
<evidence type="ECO:0000313" key="5">
    <source>
        <dbReference type="Proteomes" id="UP000269721"/>
    </source>
</evidence>
<feature type="non-terminal residue" evidence="4">
    <location>
        <position position="1"/>
    </location>
</feature>
<evidence type="ECO:0000259" key="3">
    <source>
        <dbReference type="PROSITE" id="PS51767"/>
    </source>
</evidence>
<reference evidence="5" key="1">
    <citation type="journal article" date="2018" name="Nat. Microbiol.">
        <title>Leveraging single-cell genomics to expand the fungal tree of life.</title>
        <authorList>
            <person name="Ahrendt S.R."/>
            <person name="Quandt C.A."/>
            <person name="Ciobanu D."/>
            <person name="Clum A."/>
            <person name="Salamov A."/>
            <person name="Andreopoulos B."/>
            <person name="Cheng J.F."/>
            <person name="Woyke T."/>
            <person name="Pelin A."/>
            <person name="Henrissat B."/>
            <person name="Reynolds N.K."/>
            <person name="Benny G.L."/>
            <person name="Smith M.E."/>
            <person name="James T.Y."/>
            <person name="Grigoriev I.V."/>
        </authorList>
    </citation>
    <scope>NUCLEOTIDE SEQUENCE [LARGE SCALE GENOMIC DNA]</scope>
</reference>
<feature type="domain" description="Peptidase A1" evidence="3">
    <location>
        <begin position="1"/>
        <end position="113"/>
    </location>
</feature>
<name>A0A4P9W7G1_9FUNG</name>
<feature type="disulfide bond" evidence="2">
    <location>
        <begin position="42"/>
        <end position="72"/>
    </location>
</feature>
<proteinExistence type="inferred from homology"/>
<dbReference type="Pfam" id="PF00026">
    <property type="entry name" value="Asp"/>
    <property type="match status" value="1"/>
</dbReference>
<dbReference type="SUPFAM" id="SSF50630">
    <property type="entry name" value="Acid proteases"/>
    <property type="match status" value="1"/>
</dbReference>
<organism evidence="4 5">
    <name type="scientific">Blyttiomyces helicus</name>
    <dbReference type="NCBI Taxonomy" id="388810"/>
    <lineage>
        <taxon>Eukaryota</taxon>
        <taxon>Fungi</taxon>
        <taxon>Fungi incertae sedis</taxon>
        <taxon>Chytridiomycota</taxon>
        <taxon>Chytridiomycota incertae sedis</taxon>
        <taxon>Chytridiomycetes</taxon>
        <taxon>Chytridiomycetes incertae sedis</taxon>
        <taxon>Blyttiomyces</taxon>
    </lineage>
</organism>
<dbReference type="InterPro" id="IPR033121">
    <property type="entry name" value="PEPTIDASE_A1"/>
</dbReference>
<dbReference type="OrthoDB" id="2747330at2759"/>
<dbReference type="PANTHER" id="PTHR47966">
    <property type="entry name" value="BETA-SITE APP-CLEAVING ENZYME, ISOFORM A-RELATED"/>
    <property type="match status" value="1"/>
</dbReference>
<gene>
    <name evidence="4" type="ORF">BDK51DRAFT_4791</name>
</gene>
<feature type="non-terminal residue" evidence="4">
    <location>
        <position position="113"/>
    </location>
</feature>
<dbReference type="Gene3D" id="2.40.70.10">
    <property type="entry name" value="Acid Proteases"/>
    <property type="match status" value="1"/>
</dbReference>
<accession>A0A4P9W7G1</accession>
<dbReference type="PANTHER" id="PTHR47966:SF51">
    <property type="entry name" value="BETA-SITE APP-CLEAVING ENZYME, ISOFORM A-RELATED"/>
    <property type="match status" value="1"/>
</dbReference>
<protein>
    <submittedName>
        <fullName evidence="4">Pepsin A-like protein</fullName>
    </submittedName>
</protein>
<sequence length="113" mass="11932">TSAIADTGTFFISLPTPMAESIWQAIGATAIGNGTDLATIDCNASTPVVFTFSSTPYAIPASAYIINSEGSCFTGFESGNDPTPENPHPPAIFGDVFLRVWYSHFDVEGHRVG</sequence>